<feature type="transmembrane region" description="Helical" evidence="8">
    <location>
        <begin position="162"/>
        <end position="179"/>
    </location>
</feature>
<dbReference type="OrthoDB" id="9975554at2759"/>
<evidence type="ECO:0000256" key="3">
    <source>
        <dbReference type="ARBA" id="ARBA00022989"/>
    </source>
</evidence>
<evidence type="ECO:0000313" key="11">
    <source>
        <dbReference type="RefSeq" id="XP_018107211.2"/>
    </source>
</evidence>
<keyword evidence="4" id="KW-0297">G-protein coupled receptor</keyword>
<evidence type="ECO:0000259" key="9">
    <source>
        <dbReference type="PROSITE" id="PS50262"/>
    </source>
</evidence>
<dbReference type="GO" id="GO:0016020">
    <property type="term" value="C:membrane"/>
    <property type="evidence" value="ECO:0007669"/>
    <property type="project" value="UniProtKB-SubCell"/>
</dbReference>
<dbReference type="FunFam" id="1.20.1070.10:FF:000003">
    <property type="entry name" value="Olfactory receptor"/>
    <property type="match status" value="1"/>
</dbReference>
<dbReference type="InterPro" id="IPR000725">
    <property type="entry name" value="Olfact_rcpt"/>
</dbReference>
<dbReference type="Proteomes" id="UP000186698">
    <property type="component" value="Chromosome 3L"/>
</dbReference>
<dbReference type="PANTHER" id="PTHR48018">
    <property type="entry name" value="OLFACTORY RECEPTOR"/>
    <property type="match status" value="1"/>
</dbReference>
<evidence type="ECO:0000256" key="8">
    <source>
        <dbReference type="SAM" id="Phobius"/>
    </source>
</evidence>
<reference evidence="11" key="1">
    <citation type="submission" date="2025-08" db="UniProtKB">
        <authorList>
            <consortium name="RefSeq"/>
        </authorList>
    </citation>
    <scope>IDENTIFICATION</scope>
    <source>
        <strain evidence="11">J_2021</strain>
        <tissue evidence="11">Erythrocytes</tissue>
    </source>
</reference>
<keyword evidence="10" id="KW-1185">Reference proteome</keyword>
<dbReference type="KEGG" id="xla:108710606"/>
<keyword evidence="3 8" id="KW-1133">Transmembrane helix</keyword>
<gene>
    <name evidence="11" type="primary">LOC108710606</name>
</gene>
<dbReference type="SUPFAM" id="SSF81321">
    <property type="entry name" value="Family A G protein-coupled receptor-like"/>
    <property type="match status" value="1"/>
</dbReference>
<keyword evidence="5 8" id="KW-0472">Membrane</keyword>
<dbReference type="AlphaFoldDB" id="A0A8J0UNC0"/>
<dbReference type="InterPro" id="IPR017452">
    <property type="entry name" value="GPCR_Rhodpsn_7TM"/>
</dbReference>
<comment type="subcellular location">
    <subcellularLocation>
        <location evidence="1">Membrane</location>
        <topology evidence="1">Multi-pass membrane protein</topology>
    </subcellularLocation>
</comment>
<keyword evidence="6 11" id="KW-0675">Receptor</keyword>
<dbReference type="Gene3D" id="1.20.1070.10">
    <property type="entry name" value="Rhodopsin 7-helix transmembrane proteins"/>
    <property type="match status" value="1"/>
</dbReference>
<feature type="transmembrane region" description="Helical" evidence="8">
    <location>
        <begin position="47"/>
        <end position="71"/>
    </location>
</feature>
<evidence type="ECO:0000256" key="5">
    <source>
        <dbReference type="ARBA" id="ARBA00023136"/>
    </source>
</evidence>
<dbReference type="GO" id="GO:0005549">
    <property type="term" value="F:odorant binding"/>
    <property type="evidence" value="ECO:0000318"/>
    <property type="project" value="GO_Central"/>
</dbReference>
<dbReference type="InterPro" id="IPR000276">
    <property type="entry name" value="GPCR_Rhodpsn"/>
</dbReference>
<dbReference type="GO" id="GO:0004930">
    <property type="term" value="F:G protein-coupled receptor activity"/>
    <property type="evidence" value="ECO:0007669"/>
    <property type="project" value="UniProtKB-KW"/>
</dbReference>
<protein>
    <submittedName>
        <fullName evidence="11">Olfactory receptor 5F1</fullName>
    </submittedName>
</protein>
<evidence type="ECO:0000256" key="6">
    <source>
        <dbReference type="ARBA" id="ARBA00023170"/>
    </source>
</evidence>
<evidence type="ECO:0000256" key="4">
    <source>
        <dbReference type="ARBA" id="ARBA00023040"/>
    </source>
</evidence>
<dbReference type="GO" id="GO:0004984">
    <property type="term" value="F:olfactory receptor activity"/>
    <property type="evidence" value="ECO:0000318"/>
    <property type="project" value="GO_Central"/>
</dbReference>
<dbReference type="PROSITE" id="PS50262">
    <property type="entry name" value="G_PROTEIN_RECEP_F1_2"/>
    <property type="match status" value="1"/>
</dbReference>
<dbReference type="CDD" id="cd15230">
    <property type="entry name" value="7tmA_OR5-like"/>
    <property type="match status" value="1"/>
</dbReference>
<evidence type="ECO:0000256" key="1">
    <source>
        <dbReference type="ARBA" id="ARBA00004141"/>
    </source>
</evidence>
<keyword evidence="2 8" id="KW-0812">Transmembrane</keyword>
<evidence type="ECO:0000256" key="2">
    <source>
        <dbReference type="ARBA" id="ARBA00022692"/>
    </source>
</evidence>
<organism evidence="10 11">
    <name type="scientific">Xenopus laevis</name>
    <name type="common">African clawed frog</name>
    <dbReference type="NCBI Taxonomy" id="8355"/>
    <lineage>
        <taxon>Eukaryota</taxon>
        <taxon>Metazoa</taxon>
        <taxon>Chordata</taxon>
        <taxon>Craniata</taxon>
        <taxon>Vertebrata</taxon>
        <taxon>Euteleostomi</taxon>
        <taxon>Amphibia</taxon>
        <taxon>Batrachia</taxon>
        <taxon>Anura</taxon>
        <taxon>Pipoidea</taxon>
        <taxon>Pipidae</taxon>
        <taxon>Xenopodinae</taxon>
        <taxon>Xenopus</taxon>
        <taxon>Xenopus</taxon>
    </lineage>
</organism>
<evidence type="ECO:0000313" key="10">
    <source>
        <dbReference type="Proteomes" id="UP000186698"/>
    </source>
</evidence>
<name>A0A8J0UNC0_XENLA</name>
<feature type="domain" description="G-protein coupled receptors family 1 profile" evidence="9">
    <location>
        <begin position="62"/>
        <end position="309"/>
    </location>
</feature>
<dbReference type="PRINTS" id="PR00237">
    <property type="entry name" value="GPCRRHODOPSN"/>
</dbReference>
<feature type="transmembrane region" description="Helical" evidence="8">
    <location>
        <begin position="259"/>
        <end position="281"/>
    </location>
</feature>
<feature type="transmembrane region" description="Helical" evidence="8">
    <location>
        <begin position="227"/>
        <end position="247"/>
    </location>
</feature>
<feature type="transmembrane region" description="Helical" evidence="8">
    <location>
        <begin position="293"/>
        <end position="311"/>
    </location>
</feature>
<accession>A0A8J0UNC0</accession>
<dbReference type="Pfam" id="PF13853">
    <property type="entry name" value="7tm_4"/>
    <property type="match status" value="1"/>
</dbReference>
<proteinExistence type="predicted"/>
<sequence length="339" mass="38069">MSCGASTLKLLCIWICSRLDSIMGTNYSTVTEFILTGFSRRPDLQTFLFFLFLLIYIFTVVGNIGIIFLVYHNSKFHTPMYYFIGNLAFLDLCYSADITPKMLADLVSEQKTISYSGCAIQLFFFSALGSTECVLFAVMAYDRYIAICNPLNYTLFMMEKTCVGLVAASYTVGFLHSLIETSCTFHLSFCASNILHHFACDFPQLLSISCTDSAANEIVLFVFSSSVTMPSVIIILASYISVFMAIFKINTTEGRQKPFSTCASHITAVALLYGTVLYVYLKPRSSTETVSMATVFYTVILPMLNPIIYSLRNKEIKVALKKYIKIFFTKKTLKTIPLQ</sequence>
<dbReference type="PRINTS" id="PR00245">
    <property type="entry name" value="OLFACTORYR"/>
</dbReference>
<dbReference type="GeneID" id="108710606"/>
<dbReference type="RefSeq" id="XP_018107211.2">
    <property type="nucleotide sequence ID" value="XM_018251722.2"/>
</dbReference>
<feature type="transmembrane region" description="Helical" evidence="8">
    <location>
        <begin position="119"/>
        <end position="141"/>
    </location>
</feature>
<keyword evidence="7" id="KW-0807">Transducer</keyword>
<evidence type="ECO:0000256" key="7">
    <source>
        <dbReference type="ARBA" id="ARBA00023224"/>
    </source>
</evidence>